<name>A0A067LXL9_BOTB1</name>
<dbReference type="InParanoid" id="A0A067LXL9"/>
<feature type="region of interest" description="Disordered" evidence="1">
    <location>
        <begin position="51"/>
        <end position="73"/>
    </location>
</feature>
<proteinExistence type="predicted"/>
<gene>
    <name evidence="2" type="ORF">BOTBODRAFT_180291</name>
</gene>
<accession>A0A067LXL9</accession>
<protein>
    <submittedName>
        <fullName evidence="2">Uncharacterized protein</fullName>
    </submittedName>
</protein>
<evidence type="ECO:0000313" key="3">
    <source>
        <dbReference type="Proteomes" id="UP000027195"/>
    </source>
</evidence>
<dbReference type="AlphaFoldDB" id="A0A067LXL9"/>
<organism evidence="2 3">
    <name type="scientific">Botryobasidium botryosum (strain FD-172 SS1)</name>
    <dbReference type="NCBI Taxonomy" id="930990"/>
    <lineage>
        <taxon>Eukaryota</taxon>
        <taxon>Fungi</taxon>
        <taxon>Dikarya</taxon>
        <taxon>Basidiomycota</taxon>
        <taxon>Agaricomycotina</taxon>
        <taxon>Agaricomycetes</taxon>
        <taxon>Cantharellales</taxon>
        <taxon>Botryobasidiaceae</taxon>
        <taxon>Botryobasidium</taxon>
    </lineage>
</organism>
<dbReference type="HOGENOM" id="CLU_2183520_0_0_1"/>
<dbReference type="Proteomes" id="UP000027195">
    <property type="component" value="Unassembled WGS sequence"/>
</dbReference>
<keyword evidence="3" id="KW-1185">Reference proteome</keyword>
<evidence type="ECO:0000313" key="2">
    <source>
        <dbReference type="EMBL" id="KDQ07944.1"/>
    </source>
</evidence>
<reference evidence="3" key="1">
    <citation type="journal article" date="2014" name="Proc. Natl. Acad. Sci. U.S.A.">
        <title>Extensive sampling of basidiomycete genomes demonstrates inadequacy of the white-rot/brown-rot paradigm for wood decay fungi.</title>
        <authorList>
            <person name="Riley R."/>
            <person name="Salamov A.A."/>
            <person name="Brown D.W."/>
            <person name="Nagy L.G."/>
            <person name="Floudas D."/>
            <person name="Held B.W."/>
            <person name="Levasseur A."/>
            <person name="Lombard V."/>
            <person name="Morin E."/>
            <person name="Otillar R."/>
            <person name="Lindquist E.A."/>
            <person name="Sun H."/>
            <person name="LaButti K.M."/>
            <person name="Schmutz J."/>
            <person name="Jabbour D."/>
            <person name="Luo H."/>
            <person name="Baker S.E."/>
            <person name="Pisabarro A.G."/>
            <person name="Walton J.D."/>
            <person name="Blanchette R.A."/>
            <person name="Henrissat B."/>
            <person name="Martin F."/>
            <person name="Cullen D."/>
            <person name="Hibbett D.S."/>
            <person name="Grigoriev I.V."/>
        </authorList>
    </citation>
    <scope>NUCLEOTIDE SEQUENCE [LARGE SCALE GENOMIC DNA]</scope>
    <source>
        <strain evidence="3">FD-172 SS1</strain>
    </source>
</reference>
<sequence length="109" mass="11495">MATPVSSPFCVPVAFPSPSHVPAALSRSGHASILIAALVPPPPPPHLPYCTPTSSLHPRRLRHNSPPPSSRPYIHLDHRRALATTLAASPLLLSAHSASWLACTPSVLI</sequence>
<evidence type="ECO:0000256" key="1">
    <source>
        <dbReference type="SAM" id="MobiDB-lite"/>
    </source>
</evidence>
<dbReference type="EMBL" id="KL198098">
    <property type="protein sequence ID" value="KDQ07944.1"/>
    <property type="molecule type" value="Genomic_DNA"/>
</dbReference>